<organism evidence="1 2">
    <name type="scientific">Roridomyces roridus</name>
    <dbReference type="NCBI Taxonomy" id="1738132"/>
    <lineage>
        <taxon>Eukaryota</taxon>
        <taxon>Fungi</taxon>
        <taxon>Dikarya</taxon>
        <taxon>Basidiomycota</taxon>
        <taxon>Agaricomycotina</taxon>
        <taxon>Agaricomycetes</taxon>
        <taxon>Agaricomycetidae</taxon>
        <taxon>Agaricales</taxon>
        <taxon>Marasmiineae</taxon>
        <taxon>Mycenaceae</taxon>
        <taxon>Roridomyces</taxon>
    </lineage>
</organism>
<dbReference type="EMBL" id="JARKIF010000055">
    <property type="protein sequence ID" value="KAJ7606689.1"/>
    <property type="molecule type" value="Genomic_DNA"/>
</dbReference>
<accession>A0AAD7B104</accession>
<gene>
    <name evidence="1" type="ORF">FB45DRAFT_949675</name>
</gene>
<proteinExistence type="predicted"/>
<keyword evidence="2" id="KW-1185">Reference proteome</keyword>
<evidence type="ECO:0000313" key="2">
    <source>
        <dbReference type="Proteomes" id="UP001221142"/>
    </source>
</evidence>
<name>A0AAD7B104_9AGAR</name>
<dbReference type="Proteomes" id="UP001221142">
    <property type="component" value="Unassembled WGS sequence"/>
</dbReference>
<evidence type="ECO:0000313" key="1">
    <source>
        <dbReference type="EMBL" id="KAJ7606689.1"/>
    </source>
</evidence>
<comment type="caution">
    <text evidence="1">The sequence shown here is derived from an EMBL/GenBank/DDBJ whole genome shotgun (WGS) entry which is preliminary data.</text>
</comment>
<protein>
    <submittedName>
        <fullName evidence="1">Uncharacterized protein</fullName>
    </submittedName>
</protein>
<dbReference type="AlphaFoldDB" id="A0AAD7B104"/>
<reference evidence="1" key="1">
    <citation type="submission" date="2023-03" db="EMBL/GenBank/DDBJ databases">
        <title>Massive genome expansion in bonnet fungi (Mycena s.s.) driven by repeated elements and novel gene families across ecological guilds.</title>
        <authorList>
            <consortium name="Lawrence Berkeley National Laboratory"/>
            <person name="Harder C.B."/>
            <person name="Miyauchi S."/>
            <person name="Viragh M."/>
            <person name="Kuo A."/>
            <person name="Thoen E."/>
            <person name="Andreopoulos B."/>
            <person name="Lu D."/>
            <person name="Skrede I."/>
            <person name="Drula E."/>
            <person name="Henrissat B."/>
            <person name="Morin E."/>
            <person name="Kohler A."/>
            <person name="Barry K."/>
            <person name="LaButti K."/>
            <person name="Morin E."/>
            <person name="Salamov A."/>
            <person name="Lipzen A."/>
            <person name="Mereny Z."/>
            <person name="Hegedus B."/>
            <person name="Baldrian P."/>
            <person name="Stursova M."/>
            <person name="Weitz H."/>
            <person name="Taylor A."/>
            <person name="Grigoriev I.V."/>
            <person name="Nagy L.G."/>
            <person name="Martin F."/>
            <person name="Kauserud H."/>
        </authorList>
    </citation>
    <scope>NUCLEOTIDE SEQUENCE</scope>
    <source>
        <strain evidence="1">9284</strain>
    </source>
</reference>
<sequence>MDPSEPLSTRISANPASTHHQLQSPLFSTLYPELRNLIFEYALTEYDDLTRPYDKDSFYYRPGFEFASKIDTSLLITCRLVYLETHLAPVSLNEHVFWMYRAPPERKHASDCNAYFARLTVQQRGAVKRVRFFAQMFWLEGLRHQQWPEGLAIPRLTITIRHTDWPNWETGAALRMAAPDAKGGDCWGRWVASVPRLCMLELELESIEEKAEQFAERVRVAAGWKFAMSGEYSLVCGEQPARATWMGTASHAAVKRRRQLQSRGTWPLDLKMNVRKLKFVLQFTGSNYRPVYLPPAPSQ</sequence>